<dbReference type="InterPro" id="IPR002716">
    <property type="entry name" value="PIN_dom"/>
</dbReference>
<gene>
    <name evidence="2" type="ORF">JIN78_13910</name>
</gene>
<dbReference type="AlphaFoldDB" id="A0A934VNL4"/>
<dbReference type="Gene3D" id="3.40.50.1010">
    <property type="entry name" value="5'-nuclease"/>
    <property type="match status" value="1"/>
</dbReference>
<accession>A0A934VNL4</accession>
<sequence>MKLLVDTNVWIEHFQQRSAQLSHHLLEGEVFLHPLVFGELALGQFKQRELVLEFLAEMPQAQEVTAAETLALIEGRRLMGRGIGLVGAMLLGSALITEDCLLWTRDRRLAGIAEECGAGFLPGE</sequence>
<evidence type="ECO:0000259" key="1">
    <source>
        <dbReference type="Pfam" id="PF01850"/>
    </source>
</evidence>
<organism evidence="2 3">
    <name type="scientific">Roseibacillus ishigakijimensis</name>
    <dbReference type="NCBI Taxonomy" id="454146"/>
    <lineage>
        <taxon>Bacteria</taxon>
        <taxon>Pseudomonadati</taxon>
        <taxon>Verrucomicrobiota</taxon>
        <taxon>Verrucomicrobiia</taxon>
        <taxon>Verrucomicrobiales</taxon>
        <taxon>Verrucomicrobiaceae</taxon>
        <taxon>Roseibacillus</taxon>
    </lineage>
</organism>
<name>A0A934VNL4_9BACT</name>
<dbReference type="SUPFAM" id="SSF88723">
    <property type="entry name" value="PIN domain-like"/>
    <property type="match status" value="1"/>
</dbReference>
<dbReference type="Proteomes" id="UP000604083">
    <property type="component" value="Unassembled WGS sequence"/>
</dbReference>
<dbReference type="EMBL" id="JAENIO010000042">
    <property type="protein sequence ID" value="MBK1835160.1"/>
    <property type="molecule type" value="Genomic_DNA"/>
</dbReference>
<dbReference type="RefSeq" id="WP_200392593.1">
    <property type="nucleotide sequence ID" value="NZ_JAENIO010000042.1"/>
</dbReference>
<evidence type="ECO:0000313" key="3">
    <source>
        <dbReference type="Proteomes" id="UP000604083"/>
    </source>
</evidence>
<dbReference type="InterPro" id="IPR029060">
    <property type="entry name" value="PIN-like_dom_sf"/>
</dbReference>
<reference evidence="2" key="1">
    <citation type="submission" date="2021-01" db="EMBL/GenBank/DDBJ databases">
        <title>Modified the classification status of verrucomicrobia.</title>
        <authorList>
            <person name="Feng X."/>
        </authorList>
    </citation>
    <scope>NUCLEOTIDE SEQUENCE</scope>
    <source>
        <strain evidence="2">KCTC 12986</strain>
    </source>
</reference>
<keyword evidence="3" id="KW-1185">Reference proteome</keyword>
<protein>
    <submittedName>
        <fullName evidence="2">Type II toxin-antitoxin system VapC family toxin</fullName>
    </submittedName>
</protein>
<feature type="domain" description="PIN" evidence="1">
    <location>
        <begin position="4"/>
        <end position="114"/>
    </location>
</feature>
<comment type="caution">
    <text evidence="2">The sequence shown here is derived from an EMBL/GenBank/DDBJ whole genome shotgun (WGS) entry which is preliminary data.</text>
</comment>
<proteinExistence type="predicted"/>
<evidence type="ECO:0000313" key="2">
    <source>
        <dbReference type="EMBL" id="MBK1835160.1"/>
    </source>
</evidence>
<dbReference type="Pfam" id="PF01850">
    <property type="entry name" value="PIN"/>
    <property type="match status" value="1"/>
</dbReference>